<dbReference type="InterPro" id="IPR000073">
    <property type="entry name" value="AB_hydrolase_1"/>
</dbReference>
<dbReference type="Pfam" id="PF12697">
    <property type="entry name" value="Abhydrolase_6"/>
    <property type="match status" value="1"/>
</dbReference>
<keyword evidence="1" id="KW-0732">Signal</keyword>
<evidence type="ECO:0000313" key="3">
    <source>
        <dbReference type="EMBL" id="MFK2916552.1"/>
    </source>
</evidence>
<dbReference type="PANTHER" id="PTHR43798:SF33">
    <property type="entry name" value="HYDROLASE, PUTATIVE (AFU_ORTHOLOGUE AFUA_2G14860)-RELATED"/>
    <property type="match status" value="1"/>
</dbReference>
<keyword evidence="4" id="KW-1185">Reference proteome</keyword>
<reference evidence="3 4" key="1">
    <citation type="submission" date="2020-10" db="EMBL/GenBank/DDBJ databases">
        <title>Phylogeny of dyella-like bacteria.</title>
        <authorList>
            <person name="Fu J."/>
        </authorList>
    </citation>
    <scope>NUCLEOTIDE SEQUENCE [LARGE SCALE GENOMIC DNA]</scope>
    <source>
        <strain evidence="3 4">BB4</strain>
    </source>
</reference>
<dbReference type="PANTHER" id="PTHR43798">
    <property type="entry name" value="MONOACYLGLYCEROL LIPASE"/>
    <property type="match status" value="1"/>
</dbReference>
<protein>
    <submittedName>
        <fullName evidence="3">Alpha/beta hydrolase</fullName>
    </submittedName>
</protein>
<dbReference type="InterPro" id="IPR029058">
    <property type="entry name" value="AB_hydrolase_fold"/>
</dbReference>
<organism evidence="3 4">
    <name type="scientific">Dyella koreensis</name>
    <dbReference type="NCBI Taxonomy" id="311235"/>
    <lineage>
        <taxon>Bacteria</taxon>
        <taxon>Pseudomonadati</taxon>
        <taxon>Pseudomonadota</taxon>
        <taxon>Gammaproteobacteria</taxon>
        <taxon>Lysobacterales</taxon>
        <taxon>Rhodanobacteraceae</taxon>
        <taxon>Dyella</taxon>
    </lineage>
</organism>
<feature type="domain" description="AB hydrolase-1" evidence="2">
    <location>
        <begin position="63"/>
        <end position="295"/>
    </location>
</feature>
<gene>
    <name evidence="3" type="ORF">ISS97_04695</name>
</gene>
<proteinExistence type="predicted"/>
<comment type="caution">
    <text evidence="3">The sequence shown here is derived from an EMBL/GenBank/DDBJ whole genome shotgun (WGS) entry which is preliminary data.</text>
</comment>
<evidence type="ECO:0000313" key="4">
    <source>
        <dbReference type="Proteomes" id="UP001620408"/>
    </source>
</evidence>
<evidence type="ECO:0000256" key="1">
    <source>
        <dbReference type="SAM" id="SignalP"/>
    </source>
</evidence>
<dbReference type="RefSeq" id="WP_379985915.1">
    <property type="nucleotide sequence ID" value="NZ_JADIKD010000007.1"/>
</dbReference>
<name>A0ABW8K3J6_9GAMM</name>
<dbReference type="InterPro" id="IPR050266">
    <property type="entry name" value="AB_hydrolase_sf"/>
</dbReference>
<dbReference type="EMBL" id="JADIKD010000007">
    <property type="protein sequence ID" value="MFK2916552.1"/>
    <property type="molecule type" value="Genomic_DNA"/>
</dbReference>
<dbReference type="SUPFAM" id="SSF53474">
    <property type="entry name" value="alpha/beta-Hydrolases"/>
    <property type="match status" value="1"/>
</dbReference>
<dbReference type="GO" id="GO:0016787">
    <property type="term" value="F:hydrolase activity"/>
    <property type="evidence" value="ECO:0007669"/>
    <property type="project" value="UniProtKB-KW"/>
</dbReference>
<feature type="chain" id="PRO_5046167013" evidence="1">
    <location>
        <begin position="30"/>
        <end position="306"/>
    </location>
</feature>
<dbReference type="Proteomes" id="UP001620408">
    <property type="component" value="Unassembled WGS sequence"/>
</dbReference>
<dbReference type="Gene3D" id="3.40.50.1820">
    <property type="entry name" value="alpha/beta hydrolase"/>
    <property type="match status" value="1"/>
</dbReference>
<accession>A0ABW8K3J6</accession>
<sequence length="306" mass="32714">MGVPKRFVAGVGRVLVTVLALTLPVAASAATTPAAIRDGEFVTSDGAHIHYLQAGTRDTEPALVLIPGWTLTTTLWRGQLDTFSSSRRVIAVDSRSQGASSLMQTGNTPERRAQDLHELLVQLQVKRFVIVGWSQGAQDVAAYILQFGTADLAGIAFVDSPVLAGPVELDLHKEFSRQIITGLGVYAAHPADYAERMVRSIFKREHPDLDIGAVIASAQRTPSSIGTAMLVADIFGADRRPALQKVDKPTLVIASAESPLLDVQKEMAASIRGATWVVVPGAGHAVFVDDPATFNHALEALLRRGR</sequence>
<keyword evidence="3" id="KW-0378">Hydrolase</keyword>
<feature type="signal peptide" evidence="1">
    <location>
        <begin position="1"/>
        <end position="29"/>
    </location>
</feature>
<evidence type="ECO:0000259" key="2">
    <source>
        <dbReference type="Pfam" id="PF12697"/>
    </source>
</evidence>